<organism evidence="1">
    <name type="scientific">bioreactor metagenome</name>
    <dbReference type="NCBI Taxonomy" id="1076179"/>
    <lineage>
        <taxon>unclassified sequences</taxon>
        <taxon>metagenomes</taxon>
        <taxon>ecological metagenomes</taxon>
    </lineage>
</organism>
<reference evidence="1" key="1">
    <citation type="submission" date="2019-08" db="EMBL/GenBank/DDBJ databases">
        <authorList>
            <person name="Kucharzyk K."/>
            <person name="Murdoch R.W."/>
            <person name="Higgins S."/>
            <person name="Loffler F."/>
        </authorList>
    </citation>
    <scope>NUCLEOTIDE SEQUENCE</scope>
</reference>
<protein>
    <submittedName>
        <fullName evidence="1">Uncharacterized protein</fullName>
    </submittedName>
</protein>
<evidence type="ECO:0000313" key="1">
    <source>
        <dbReference type="EMBL" id="MPN16240.1"/>
    </source>
</evidence>
<proteinExistence type="predicted"/>
<name>A0A645FQR1_9ZZZZ</name>
<dbReference type="EMBL" id="VSSQ01063160">
    <property type="protein sequence ID" value="MPN16240.1"/>
    <property type="molecule type" value="Genomic_DNA"/>
</dbReference>
<sequence length="210" mass="24356">MFGQAVETEFLIAAHRRMARPVEPEIVERDALEIELRQRRHQRGFNLQRMGFPDDMTEPLAPPRRQIIVQRLVRRRRVIVNQILDAHRHQEQLAFRRQLHHRRKPPAAKRIVAEIAVEKERFLHAPRHRTDPGRRALPPDQIAGIGQFAQCIMDRGRRTTELGGQLPGRLHGRARGKTAVDNLSADGLVNRPARRQMIECFGLIHGFNTF</sequence>
<dbReference type="AlphaFoldDB" id="A0A645FQR1"/>
<accession>A0A645FQR1</accession>
<comment type="caution">
    <text evidence="1">The sequence shown here is derived from an EMBL/GenBank/DDBJ whole genome shotgun (WGS) entry which is preliminary data.</text>
</comment>
<gene>
    <name evidence="1" type="ORF">SDC9_163578</name>
</gene>